<dbReference type="AlphaFoldDB" id="A0A7D6ZTG0"/>
<dbReference type="InterPro" id="IPR006527">
    <property type="entry name" value="F-box-assoc_dom_typ1"/>
</dbReference>
<name>A0A7D6ZTG0_9ROSA</name>
<dbReference type="Pfam" id="PF07734">
    <property type="entry name" value="FBA_1"/>
    <property type="match status" value="1"/>
</dbReference>
<protein>
    <submittedName>
        <fullName evidence="2">F-box protein</fullName>
    </submittedName>
</protein>
<sequence length="408" mass="46190">MLLTTPDHQERSERRNMLLLLWDPLPPAEAVSGNQDLITDILLRLPVKSLLRFKCVSKQWLSLISDPQFSRHYRNLASAGIILCGTTGHIDHVSCGRRNSEPPFTYLGFIDDSAGTKILQSCNGLVLCCSFFELGKSRNYYICNPSRRQFLMLPPPSAKGCDESITIFGVHLYFDPCKSPHYQVVCVRNCAPSSAAANDHYQIEIYSSETRTWRLSGSPFSAPFDMVFDNGVLWNGTLHWISPTGASLCFDIVQEQFGEMPSLPSNEKWSKRRLRYFGESGGHLHLIEIYGSGTTQFQVFEMAKDYSSWIPKYQVDLAAIVNAYPEMARSYPDSHDSRFYLFSILFVQENEEDSLLLLHVPGKFISYNLIDKTFKELCDFGANSTKANTSIQIGCLHAYQFIETLSCV</sequence>
<proteinExistence type="evidence at transcript level"/>
<dbReference type="CDD" id="cd22157">
    <property type="entry name" value="F-box_AtFBW1-like"/>
    <property type="match status" value="1"/>
</dbReference>
<evidence type="ECO:0000259" key="1">
    <source>
        <dbReference type="SMART" id="SM00256"/>
    </source>
</evidence>
<dbReference type="InterPro" id="IPR036047">
    <property type="entry name" value="F-box-like_dom_sf"/>
</dbReference>
<dbReference type="PANTHER" id="PTHR35546">
    <property type="entry name" value="F-BOX PROTEIN INTERACTION DOMAIN PROTEIN-RELATED"/>
    <property type="match status" value="1"/>
</dbReference>
<dbReference type="SMART" id="SM00256">
    <property type="entry name" value="FBOX"/>
    <property type="match status" value="1"/>
</dbReference>
<dbReference type="InterPro" id="IPR001810">
    <property type="entry name" value="F-box_dom"/>
</dbReference>
<reference evidence="2" key="1">
    <citation type="submission" date="2019-11" db="EMBL/GenBank/DDBJ databases">
        <title>Cloning and Expression Analysis of FnFBox in Fragaria nilgerrensis.</title>
        <authorList>
            <person name="Wen Z."/>
        </authorList>
    </citation>
    <scope>NUCLEOTIDE SEQUENCE</scope>
</reference>
<evidence type="ECO:0000313" key="2">
    <source>
        <dbReference type="EMBL" id="QLY89006.1"/>
    </source>
</evidence>
<feature type="domain" description="F-box" evidence="1">
    <location>
        <begin position="33"/>
        <end position="73"/>
    </location>
</feature>
<gene>
    <name evidence="2" type="primary">Fbox</name>
</gene>
<dbReference type="EMBL" id="MN709780">
    <property type="protein sequence ID" value="QLY89006.1"/>
    <property type="molecule type" value="mRNA"/>
</dbReference>
<dbReference type="PANTHER" id="PTHR35546:SF115">
    <property type="entry name" value="F-BOX DOMAIN-CONTAINING PROTEIN"/>
    <property type="match status" value="1"/>
</dbReference>
<dbReference type="InterPro" id="IPR017451">
    <property type="entry name" value="F-box-assoc_interact_dom"/>
</dbReference>
<dbReference type="NCBIfam" id="TIGR01640">
    <property type="entry name" value="F_box_assoc_1"/>
    <property type="match status" value="1"/>
</dbReference>
<organism evidence="2">
    <name type="scientific">Fragaria nilgerrensis</name>
    <dbReference type="NCBI Taxonomy" id="64941"/>
    <lineage>
        <taxon>Eukaryota</taxon>
        <taxon>Viridiplantae</taxon>
        <taxon>Streptophyta</taxon>
        <taxon>Embryophyta</taxon>
        <taxon>Tracheophyta</taxon>
        <taxon>Spermatophyta</taxon>
        <taxon>Magnoliopsida</taxon>
        <taxon>eudicotyledons</taxon>
        <taxon>Gunneridae</taxon>
        <taxon>Pentapetalae</taxon>
        <taxon>rosids</taxon>
        <taxon>fabids</taxon>
        <taxon>Rosales</taxon>
        <taxon>Rosaceae</taxon>
        <taxon>Rosoideae</taxon>
        <taxon>Potentilleae</taxon>
        <taxon>Fragariinae</taxon>
        <taxon>Fragaria</taxon>
    </lineage>
</organism>
<dbReference type="Gene3D" id="1.20.1280.50">
    <property type="match status" value="1"/>
</dbReference>
<dbReference type="InterPro" id="IPR055290">
    <property type="entry name" value="At3g26010-like"/>
</dbReference>
<dbReference type="SUPFAM" id="SSF81383">
    <property type="entry name" value="F-box domain"/>
    <property type="match status" value="1"/>
</dbReference>
<accession>A0A7D6ZTG0</accession>
<dbReference type="Pfam" id="PF00646">
    <property type="entry name" value="F-box"/>
    <property type="match status" value="1"/>
</dbReference>